<reference evidence="1" key="1">
    <citation type="submission" date="2018-04" db="EMBL/GenBank/DDBJ databases">
        <authorList>
            <person name="Go L.Y."/>
            <person name="Mitchell J.A."/>
        </authorList>
    </citation>
    <scope>NUCLEOTIDE SEQUENCE</scope>
    <source>
        <strain evidence="1">WBAD</strain>
    </source>
</reference>
<protein>
    <submittedName>
        <fullName evidence="1">Uncharacterized protein</fullName>
    </submittedName>
</protein>
<accession>A0A3B0IWL0</accession>
<dbReference type="EMBL" id="OUNE01000197">
    <property type="protein sequence ID" value="SPP33470.1"/>
    <property type="molecule type" value="Genomic_DNA"/>
</dbReference>
<dbReference type="AlphaFoldDB" id="A0A3B0IWL0"/>
<name>A0A3B0IWL0_9RICK</name>
<organism evidence="1">
    <name type="scientific">Wolbachia endosymbiont of Aleurodicus dispersus</name>
    <dbReference type="NCBI Taxonomy" id="1288877"/>
    <lineage>
        <taxon>Bacteria</taxon>
        <taxon>Pseudomonadati</taxon>
        <taxon>Pseudomonadota</taxon>
        <taxon>Alphaproteobacteria</taxon>
        <taxon>Rickettsiales</taxon>
        <taxon>Anaplasmataceae</taxon>
        <taxon>Wolbachieae</taxon>
        <taxon>Wolbachia</taxon>
    </lineage>
</organism>
<gene>
    <name evidence="1" type="ORF">WBAD_1114</name>
</gene>
<evidence type="ECO:0000313" key="1">
    <source>
        <dbReference type="EMBL" id="SPP33470.1"/>
    </source>
</evidence>
<sequence length="98" mass="11616">MTSTNPKNTQNYHTYPFTSKSKVQESTQKLFSWIDEQKARDHNLCHRKCKEIHDWYNPAGRSICKARCNNIYDLSSEPFDPQKTIMESSLDEYDYMSI</sequence>
<proteinExistence type="predicted"/>